<feature type="compositionally biased region" description="Basic and acidic residues" evidence="6">
    <location>
        <begin position="305"/>
        <end position="318"/>
    </location>
</feature>
<dbReference type="EMBL" id="CP134190">
    <property type="protein sequence ID" value="WPB06247.1"/>
    <property type="molecule type" value="Genomic_DNA"/>
</dbReference>
<dbReference type="AlphaFoldDB" id="A0A2G5HHZ1"/>
<feature type="transmembrane region" description="Helical" evidence="7">
    <location>
        <begin position="122"/>
        <end position="144"/>
    </location>
</feature>
<evidence type="ECO:0000256" key="6">
    <source>
        <dbReference type="SAM" id="MobiDB-lite"/>
    </source>
</evidence>
<dbReference type="GO" id="GO:0016020">
    <property type="term" value="C:membrane"/>
    <property type="evidence" value="ECO:0007669"/>
    <property type="project" value="UniProtKB-SubCell"/>
</dbReference>
<evidence type="ECO:0000256" key="1">
    <source>
        <dbReference type="ARBA" id="ARBA00004141"/>
    </source>
</evidence>
<evidence type="ECO:0000256" key="2">
    <source>
        <dbReference type="ARBA" id="ARBA00022692"/>
    </source>
</evidence>
<dbReference type="OrthoDB" id="444631at2759"/>
<evidence type="ECO:0000256" key="4">
    <source>
        <dbReference type="ARBA" id="ARBA00023136"/>
    </source>
</evidence>
<feature type="compositionally biased region" description="Basic and acidic residues" evidence="6">
    <location>
        <begin position="348"/>
        <end position="361"/>
    </location>
</feature>
<evidence type="ECO:0000256" key="3">
    <source>
        <dbReference type="ARBA" id="ARBA00022989"/>
    </source>
</evidence>
<keyword evidence="3 7" id="KW-1133">Transmembrane helix</keyword>
<evidence type="ECO:0000313" key="11">
    <source>
        <dbReference type="Proteomes" id="UP000230605"/>
    </source>
</evidence>
<accession>A0A2G5HHZ1</accession>
<evidence type="ECO:0000256" key="7">
    <source>
        <dbReference type="SAM" id="Phobius"/>
    </source>
</evidence>
<keyword evidence="4 7" id="KW-0472">Membrane</keyword>
<proteinExistence type="inferred from homology"/>
<evidence type="ECO:0000313" key="12">
    <source>
        <dbReference type="Proteomes" id="UP001302367"/>
    </source>
</evidence>
<keyword evidence="2 7" id="KW-0812">Transmembrane</keyword>
<sequence length="435" mass="48233">MAVGHAPGSAVVGVTVAFTILAFITTAFRLFTRIAIVKQPGIDDFIITIALIFTIALTACMVLQVKYGMGRHAASLSPNDNKYSLIWFWASVWIYYPALMFAKLSILFQYLRIFPDRRFRRWCWILMAVIVAWTGWAFFSALFACWPIQHFWDDSIPGACLNRLAVWFSNAAMNIVTDIATTVLPLPVLKSLNLPKRQRYILMVVFGMGGVVCIISIMRLSALYAISVSNDVSWDNPLAAIWSSLEVNVGIVCSCIPTLKGCITRYFPRLFSSVHGGSRPSGADFAGLELSGRGRKHHAECHISANHDVHRNNRDIEKSSTGSSSAAGSGGVGGKMKRMASKLGRGSNKSEKDIIEHHSSSTEDEDSLRGRLTPPDGRGGHHHHPHPQHGIHVTTIVEQEEERDSTSYSRRKLEETESVRGLVSERQQLGYYTAP</sequence>
<evidence type="ECO:0000313" key="9">
    <source>
        <dbReference type="EMBL" id="PIA92171.1"/>
    </source>
</evidence>
<reference evidence="9 11" key="1">
    <citation type="submission" date="2015-10" db="EMBL/GenBank/DDBJ databases">
        <title>The cercosporin biosynthetic gene cluster was horizontally transferred to several fungal lineages and shown to be expanded in Cercospora beticola based on microsynteny with recipient genomes.</title>
        <authorList>
            <person name="De Jonge R."/>
            <person name="Ebert M.K."/>
            <person name="Suttle J.C."/>
            <person name="Jurick Ii W.M."/>
            <person name="Secor G.A."/>
            <person name="Thomma B.P."/>
            <person name="Van De Peer Y."/>
            <person name="Bolton M.D."/>
        </authorList>
    </citation>
    <scope>NUCLEOTIDE SEQUENCE [LARGE SCALE GENOMIC DNA]</scope>
    <source>
        <strain evidence="9 11">09-40</strain>
    </source>
</reference>
<feature type="domain" description="Rhodopsin" evidence="8">
    <location>
        <begin position="28"/>
        <end position="264"/>
    </location>
</feature>
<feature type="compositionally biased region" description="Basic residues" evidence="6">
    <location>
        <begin position="380"/>
        <end position="389"/>
    </location>
</feature>
<keyword evidence="12" id="KW-1185">Reference proteome</keyword>
<dbReference type="EMBL" id="LKMD01000106">
    <property type="protein sequence ID" value="PIA92171.1"/>
    <property type="molecule type" value="Genomic_DNA"/>
</dbReference>
<name>A0A2G5HHZ1_CERBT</name>
<evidence type="ECO:0000256" key="5">
    <source>
        <dbReference type="ARBA" id="ARBA00038359"/>
    </source>
</evidence>
<feature type="transmembrane region" description="Helical" evidence="7">
    <location>
        <begin position="85"/>
        <end position="110"/>
    </location>
</feature>
<evidence type="ECO:0000313" key="10">
    <source>
        <dbReference type="EMBL" id="WPB06247.1"/>
    </source>
</evidence>
<feature type="region of interest" description="Disordered" evidence="6">
    <location>
        <begin position="303"/>
        <end position="435"/>
    </location>
</feature>
<feature type="transmembrane region" description="Helical" evidence="7">
    <location>
        <begin position="12"/>
        <end position="32"/>
    </location>
</feature>
<reference evidence="10 12" key="2">
    <citation type="submission" date="2023-09" db="EMBL/GenBank/DDBJ databases">
        <title>Complete-Gapless Cercospora beticola genome.</title>
        <authorList>
            <person name="Wyatt N.A."/>
            <person name="Spanner R.E."/>
            <person name="Bolton M.D."/>
        </authorList>
    </citation>
    <scope>NUCLEOTIDE SEQUENCE [LARGE SCALE GENOMIC DNA]</scope>
    <source>
        <strain evidence="10">Cb09-40</strain>
    </source>
</reference>
<dbReference type="Proteomes" id="UP000230605">
    <property type="component" value="Chromosome 7"/>
</dbReference>
<comment type="subcellular location">
    <subcellularLocation>
        <location evidence="1">Membrane</location>
        <topology evidence="1">Multi-pass membrane protein</topology>
    </subcellularLocation>
</comment>
<feature type="transmembrane region" description="Helical" evidence="7">
    <location>
        <begin position="238"/>
        <end position="259"/>
    </location>
</feature>
<gene>
    <name evidence="9" type="ORF">CB0940_09437</name>
    <name evidence="10" type="ORF">RHO25_010904</name>
</gene>
<dbReference type="InterPro" id="IPR049326">
    <property type="entry name" value="Rhodopsin_dom_fungi"/>
</dbReference>
<comment type="similarity">
    <text evidence="5">Belongs to the SAT4 family.</text>
</comment>
<evidence type="ECO:0000259" key="8">
    <source>
        <dbReference type="Pfam" id="PF20684"/>
    </source>
</evidence>
<dbReference type="InterPro" id="IPR052337">
    <property type="entry name" value="SAT4-like"/>
</dbReference>
<protein>
    <recommendedName>
        <fullName evidence="8">Rhodopsin domain-containing protein</fullName>
    </recommendedName>
</protein>
<feature type="transmembrane region" description="Helical" evidence="7">
    <location>
        <begin position="200"/>
        <end position="226"/>
    </location>
</feature>
<feature type="transmembrane region" description="Helical" evidence="7">
    <location>
        <begin position="164"/>
        <end position="188"/>
    </location>
</feature>
<organism evidence="9 11">
    <name type="scientific">Cercospora beticola</name>
    <name type="common">Sugarbeet leaf spot fungus</name>
    <dbReference type="NCBI Taxonomy" id="122368"/>
    <lineage>
        <taxon>Eukaryota</taxon>
        <taxon>Fungi</taxon>
        <taxon>Dikarya</taxon>
        <taxon>Ascomycota</taxon>
        <taxon>Pezizomycotina</taxon>
        <taxon>Dothideomycetes</taxon>
        <taxon>Dothideomycetidae</taxon>
        <taxon>Mycosphaerellales</taxon>
        <taxon>Mycosphaerellaceae</taxon>
        <taxon>Cercospora</taxon>
    </lineage>
</organism>
<dbReference type="PANTHER" id="PTHR33048:SF132">
    <property type="entry name" value="MEMBRANE PROTEIN, PUTATIVE (AFU_ORTHOLOGUE AFUA_6G07820)-RELATED"/>
    <property type="match status" value="1"/>
</dbReference>
<dbReference type="PANTHER" id="PTHR33048">
    <property type="entry name" value="PTH11-LIKE INTEGRAL MEMBRANE PROTEIN (AFU_ORTHOLOGUE AFUA_5G11245)"/>
    <property type="match status" value="1"/>
</dbReference>
<feature type="transmembrane region" description="Helical" evidence="7">
    <location>
        <begin position="44"/>
        <end position="65"/>
    </location>
</feature>
<dbReference type="Proteomes" id="UP001302367">
    <property type="component" value="Chromosome 7"/>
</dbReference>
<dbReference type="Pfam" id="PF20684">
    <property type="entry name" value="Fung_rhodopsin"/>
    <property type="match status" value="1"/>
</dbReference>